<keyword evidence="1" id="KW-1185">Reference proteome</keyword>
<dbReference type="GO" id="GO:0000014">
    <property type="term" value="F:single-stranded DNA endodeoxyribonuclease activity"/>
    <property type="evidence" value="ECO:0007669"/>
    <property type="project" value="TreeGrafter"/>
</dbReference>
<dbReference type="GO" id="GO:0042800">
    <property type="term" value="F:histone H3K4 methyltransferase activity"/>
    <property type="evidence" value="ECO:0007669"/>
    <property type="project" value="TreeGrafter"/>
</dbReference>
<dbReference type="GO" id="GO:0015074">
    <property type="term" value="P:DNA integration"/>
    <property type="evidence" value="ECO:0007669"/>
    <property type="project" value="TreeGrafter"/>
</dbReference>
<dbReference type="InterPro" id="IPR052709">
    <property type="entry name" value="Transposase-MT_Hybrid"/>
</dbReference>
<protein>
    <submittedName>
        <fullName evidence="2">Histone-lysine N-methyltransferase SETMAR</fullName>
    </submittedName>
</protein>
<dbReference type="Gene3D" id="3.30.420.10">
    <property type="entry name" value="Ribonuclease H-like superfamily/Ribonuclease H"/>
    <property type="match status" value="2"/>
</dbReference>
<organism evidence="1 2">
    <name type="scientific">Heterorhabditis bacteriophora</name>
    <name type="common">Entomopathogenic nematode worm</name>
    <dbReference type="NCBI Taxonomy" id="37862"/>
    <lineage>
        <taxon>Eukaryota</taxon>
        <taxon>Metazoa</taxon>
        <taxon>Ecdysozoa</taxon>
        <taxon>Nematoda</taxon>
        <taxon>Chromadorea</taxon>
        <taxon>Rhabditida</taxon>
        <taxon>Rhabditina</taxon>
        <taxon>Rhabditomorpha</taxon>
        <taxon>Strongyloidea</taxon>
        <taxon>Heterorhabditidae</taxon>
        <taxon>Heterorhabditis</taxon>
    </lineage>
</organism>
<dbReference type="GO" id="GO:0003697">
    <property type="term" value="F:single-stranded DNA binding"/>
    <property type="evidence" value="ECO:0007669"/>
    <property type="project" value="TreeGrafter"/>
</dbReference>
<dbReference type="GO" id="GO:0044547">
    <property type="term" value="F:DNA topoisomerase binding"/>
    <property type="evidence" value="ECO:0007669"/>
    <property type="project" value="TreeGrafter"/>
</dbReference>
<accession>A0A1I7XQ81</accession>
<dbReference type="PANTHER" id="PTHR46060:SF2">
    <property type="entry name" value="HISTONE-LYSINE N-METHYLTRANSFERASE SETMAR"/>
    <property type="match status" value="1"/>
</dbReference>
<dbReference type="GO" id="GO:0035861">
    <property type="term" value="C:site of double-strand break"/>
    <property type="evidence" value="ECO:0007669"/>
    <property type="project" value="TreeGrafter"/>
</dbReference>
<dbReference type="GO" id="GO:0005634">
    <property type="term" value="C:nucleus"/>
    <property type="evidence" value="ECO:0007669"/>
    <property type="project" value="TreeGrafter"/>
</dbReference>
<dbReference type="GO" id="GO:0000729">
    <property type="term" value="P:DNA double-strand break processing"/>
    <property type="evidence" value="ECO:0007669"/>
    <property type="project" value="TreeGrafter"/>
</dbReference>
<dbReference type="GO" id="GO:0044774">
    <property type="term" value="P:mitotic DNA integrity checkpoint signaling"/>
    <property type="evidence" value="ECO:0007669"/>
    <property type="project" value="TreeGrafter"/>
</dbReference>
<dbReference type="InterPro" id="IPR036397">
    <property type="entry name" value="RNaseH_sf"/>
</dbReference>
<evidence type="ECO:0000313" key="2">
    <source>
        <dbReference type="WBParaSite" id="Hba_19952"/>
    </source>
</evidence>
<reference evidence="2" key="1">
    <citation type="submission" date="2016-11" db="UniProtKB">
        <authorList>
            <consortium name="WormBaseParasite"/>
        </authorList>
    </citation>
    <scope>IDENTIFICATION</scope>
</reference>
<dbReference type="GO" id="GO:0006303">
    <property type="term" value="P:double-strand break repair via nonhomologous end joining"/>
    <property type="evidence" value="ECO:0007669"/>
    <property type="project" value="TreeGrafter"/>
</dbReference>
<dbReference type="GO" id="GO:0031297">
    <property type="term" value="P:replication fork processing"/>
    <property type="evidence" value="ECO:0007669"/>
    <property type="project" value="TreeGrafter"/>
</dbReference>
<proteinExistence type="predicted"/>
<dbReference type="AlphaFoldDB" id="A0A1I7XQ81"/>
<dbReference type="WBParaSite" id="Hba_19952">
    <property type="protein sequence ID" value="Hba_19952"/>
    <property type="gene ID" value="Hba_19952"/>
</dbReference>
<dbReference type="PANTHER" id="PTHR46060">
    <property type="entry name" value="MARINER MOS1 TRANSPOSASE-LIKE PROTEIN"/>
    <property type="match status" value="1"/>
</dbReference>
<sequence>MKPQNTSPSRSCTKEGYGHSLVVGKGELLLRNRQNTLKTATFIFILSQSKGPILFHDNAQRHVLQMTLQKLNELAYETLPYPAYSPDLSSTDYHFFKHLDNFLQTKVFKNQPAVVVTGVDPTKTKWMIGDKELEQTENYIFSHTDEGGNRKKLICEIKMGKIRKLGKWVPYQLSENSIGRRLNICISLLAKQRKKNLLWKIVTGDEKWIMYDNPKRTHSWVDPGQPTTFTAKISVCASGGT</sequence>
<dbReference type="Proteomes" id="UP000095283">
    <property type="component" value="Unplaced"/>
</dbReference>
<dbReference type="GO" id="GO:0003690">
    <property type="term" value="F:double-stranded DNA binding"/>
    <property type="evidence" value="ECO:0007669"/>
    <property type="project" value="TreeGrafter"/>
</dbReference>
<dbReference type="GO" id="GO:0046975">
    <property type="term" value="F:histone H3K36 methyltransferase activity"/>
    <property type="evidence" value="ECO:0007669"/>
    <property type="project" value="TreeGrafter"/>
</dbReference>
<evidence type="ECO:0000313" key="1">
    <source>
        <dbReference type="Proteomes" id="UP000095283"/>
    </source>
</evidence>
<dbReference type="GO" id="GO:0000793">
    <property type="term" value="C:condensed chromosome"/>
    <property type="evidence" value="ECO:0007669"/>
    <property type="project" value="TreeGrafter"/>
</dbReference>
<name>A0A1I7XQ81_HETBA</name>